<evidence type="ECO:0000256" key="3">
    <source>
        <dbReference type="ARBA" id="ARBA00022801"/>
    </source>
</evidence>
<proteinExistence type="predicted"/>
<keyword evidence="5" id="KW-0443">Lipid metabolism</keyword>
<dbReference type="STRING" id="930990.A0A067M5R7"/>
<feature type="domain" description="PLD phosphodiesterase" evidence="6">
    <location>
        <begin position="129"/>
        <end position="156"/>
    </location>
</feature>
<dbReference type="Proteomes" id="UP000027195">
    <property type="component" value="Unassembled WGS sequence"/>
</dbReference>
<dbReference type="PROSITE" id="PS50035">
    <property type="entry name" value="PLD"/>
    <property type="match status" value="1"/>
</dbReference>
<evidence type="ECO:0000313" key="7">
    <source>
        <dbReference type="EMBL" id="KDQ10874.1"/>
    </source>
</evidence>
<dbReference type="EC" id="3.1.4.4" evidence="1"/>
<dbReference type="InParanoid" id="A0A067M5R7"/>
<dbReference type="InterPro" id="IPR015679">
    <property type="entry name" value="PLipase_D_fam"/>
</dbReference>
<protein>
    <recommendedName>
        <fullName evidence="1">phospholipase D</fullName>
        <ecNumber evidence="1">3.1.4.4</ecNumber>
    </recommendedName>
</protein>
<dbReference type="Pfam" id="PF00614">
    <property type="entry name" value="PLDc"/>
    <property type="match status" value="1"/>
</dbReference>
<dbReference type="SUPFAM" id="SSF56024">
    <property type="entry name" value="Phospholipase D/nuclease"/>
    <property type="match status" value="2"/>
</dbReference>
<dbReference type="Gene3D" id="3.30.870.10">
    <property type="entry name" value="Endonuclease Chain A"/>
    <property type="match status" value="2"/>
</dbReference>
<dbReference type="PANTHER" id="PTHR18896:SF186">
    <property type="entry name" value="PHOSPHOLIPASE D"/>
    <property type="match status" value="1"/>
</dbReference>
<evidence type="ECO:0000256" key="1">
    <source>
        <dbReference type="ARBA" id="ARBA00012027"/>
    </source>
</evidence>
<organism evidence="7 8">
    <name type="scientific">Botryobasidium botryosum (strain FD-172 SS1)</name>
    <dbReference type="NCBI Taxonomy" id="930990"/>
    <lineage>
        <taxon>Eukaryota</taxon>
        <taxon>Fungi</taxon>
        <taxon>Dikarya</taxon>
        <taxon>Basidiomycota</taxon>
        <taxon>Agaricomycotina</taxon>
        <taxon>Agaricomycetes</taxon>
        <taxon>Cantharellales</taxon>
        <taxon>Botryobasidiaceae</taxon>
        <taxon>Botryobasidium</taxon>
    </lineage>
</organism>
<keyword evidence="3" id="KW-0378">Hydrolase</keyword>
<gene>
    <name evidence="7" type="ORF">BOTBODRAFT_471421</name>
</gene>
<dbReference type="OrthoDB" id="14911at2759"/>
<dbReference type="SMART" id="SM00155">
    <property type="entry name" value="PLDc"/>
    <property type="match status" value="1"/>
</dbReference>
<name>A0A067M5R7_BOTB1</name>
<keyword evidence="2" id="KW-0677">Repeat</keyword>
<keyword evidence="8" id="KW-1185">Reference proteome</keyword>
<keyword evidence="4" id="KW-0442">Lipid degradation</keyword>
<dbReference type="GO" id="GO:0009395">
    <property type="term" value="P:phospholipid catabolic process"/>
    <property type="evidence" value="ECO:0007669"/>
    <property type="project" value="TreeGrafter"/>
</dbReference>
<dbReference type="CDD" id="cd09138">
    <property type="entry name" value="PLDc_vPLD1_2_yPLD_like_1"/>
    <property type="match status" value="1"/>
</dbReference>
<evidence type="ECO:0000256" key="4">
    <source>
        <dbReference type="ARBA" id="ARBA00022963"/>
    </source>
</evidence>
<evidence type="ECO:0000256" key="2">
    <source>
        <dbReference type="ARBA" id="ARBA00022737"/>
    </source>
</evidence>
<dbReference type="HOGENOM" id="CLU_000690_2_2_1"/>
<reference evidence="8" key="1">
    <citation type="journal article" date="2014" name="Proc. Natl. Acad. Sci. U.S.A.">
        <title>Extensive sampling of basidiomycete genomes demonstrates inadequacy of the white-rot/brown-rot paradigm for wood decay fungi.</title>
        <authorList>
            <person name="Riley R."/>
            <person name="Salamov A.A."/>
            <person name="Brown D.W."/>
            <person name="Nagy L.G."/>
            <person name="Floudas D."/>
            <person name="Held B.W."/>
            <person name="Levasseur A."/>
            <person name="Lombard V."/>
            <person name="Morin E."/>
            <person name="Otillar R."/>
            <person name="Lindquist E.A."/>
            <person name="Sun H."/>
            <person name="LaButti K.M."/>
            <person name="Schmutz J."/>
            <person name="Jabbour D."/>
            <person name="Luo H."/>
            <person name="Baker S.E."/>
            <person name="Pisabarro A.G."/>
            <person name="Walton J.D."/>
            <person name="Blanchette R.A."/>
            <person name="Henrissat B."/>
            <person name="Martin F."/>
            <person name="Cullen D."/>
            <person name="Hibbett D.S."/>
            <person name="Grigoriev I.V."/>
        </authorList>
    </citation>
    <scope>NUCLEOTIDE SEQUENCE [LARGE SCALE GENOMIC DNA]</scope>
    <source>
        <strain evidence="8">FD-172 SS1</strain>
    </source>
</reference>
<evidence type="ECO:0000256" key="5">
    <source>
        <dbReference type="ARBA" id="ARBA00023098"/>
    </source>
</evidence>
<dbReference type="PANTHER" id="PTHR18896">
    <property type="entry name" value="PHOSPHOLIPASE D"/>
    <property type="match status" value="1"/>
</dbReference>
<dbReference type="GO" id="GO:0004630">
    <property type="term" value="F:phospholipase D activity"/>
    <property type="evidence" value="ECO:0007669"/>
    <property type="project" value="UniProtKB-EC"/>
</dbReference>
<sequence length="403" mass="46768">MTNESHRFNSFAAQRQDCVVKWHICGHDYFYALSEMLDSAQEAIFIMDWWLSPELYLRRPPVDHEEWRLDRLLKRKAEQGVKIYVIVYKEVTQVLPMSSHHTKNALEELHANIAVMRHPDHIGSDSSVTLWSHHEKVVVVDNKKACIGGLDACFGRWDTQTHPLADAHPTEFFNTLFPGQDYNNCRVLDFKEVDNYLSNHISTLETGRMPWQDVHMTLTGTVVLDIAQHFIERWNEVKQRKYKHDERFDWLALPHDLDVAPNEAVAMHPYREKWHSIGRRFKQHWHDGGHSLYHGCPTQGGCHVQVVRSVSDWSHGVLTEHSIQNAYIQLIREADHFIYIENQFFISNTGRHGPVKNRIAEALLQRILTAAETETRFMVVVVIPEVPGMEGTIQETGSIKTIM</sequence>
<dbReference type="AlphaFoldDB" id="A0A067M5R7"/>
<dbReference type="InterPro" id="IPR001736">
    <property type="entry name" value="PLipase_D/transphosphatidylase"/>
</dbReference>
<evidence type="ECO:0000259" key="6">
    <source>
        <dbReference type="PROSITE" id="PS50035"/>
    </source>
</evidence>
<evidence type="ECO:0000313" key="8">
    <source>
        <dbReference type="Proteomes" id="UP000027195"/>
    </source>
</evidence>
<accession>A0A067M5R7</accession>
<dbReference type="EMBL" id="KL198063">
    <property type="protein sequence ID" value="KDQ10874.1"/>
    <property type="molecule type" value="Genomic_DNA"/>
</dbReference>